<dbReference type="RefSeq" id="WP_139167815.1">
    <property type="nucleotide sequence ID" value="NZ_FMXQ01000004.1"/>
</dbReference>
<reference evidence="2 3" key="1">
    <citation type="submission" date="2016-10" db="EMBL/GenBank/DDBJ databases">
        <authorList>
            <person name="de Groot N.N."/>
        </authorList>
    </citation>
    <scope>NUCLEOTIDE SEQUENCE [LARGE SCALE GENOMIC DNA]</scope>
    <source>
        <strain evidence="2 3">ATCC 35022</strain>
    </source>
</reference>
<evidence type="ECO:0000313" key="3">
    <source>
        <dbReference type="Proteomes" id="UP000199071"/>
    </source>
</evidence>
<proteinExistence type="predicted"/>
<evidence type="ECO:0000256" key="1">
    <source>
        <dbReference type="SAM" id="MobiDB-lite"/>
    </source>
</evidence>
<accession>A0A1G6CEQ3</accession>
<dbReference type="AlphaFoldDB" id="A0A1G6CEQ3"/>
<dbReference type="Proteomes" id="UP000199071">
    <property type="component" value="Unassembled WGS sequence"/>
</dbReference>
<dbReference type="OrthoDB" id="8420553at2"/>
<gene>
    <name evidence="2" type="ORF">SAMN02982931_02398</name>
</gene>
<protein>
    <submittedName>
        <fullName evidence="2">Uncharacterized protein</fullName>
    </submittedName>
</protein>
<feature type="region of interest" description="Disordered" evidence="1">
    <location>
        <begin position="79"/>
        <end position="100"/>
    </location>
</feature>
<dbReference type="STRING" id="665467.SAMN02982931_02398"/>
<name>A0A1G6CEQ3_9HYPH</name>
<organism evidence="2 3">
    <name type="scientific">Bauldia litoralis</name>
    <dbReference type="NCBI Taxonomy" id="665467"/>
    <lineage>
        <taxon>Bacteria</taxon>
        <taxon>Pseudomonadati</taxon>
        <taxon>Pseudomonadota</taxon>
        <taxon>Alphaproteobacteria</taxon>
        <taxon>Hyphomicrobiales</taxon>
        <taxon>Kaistiaceae</taxon>
        <taxon>Bauldia</taxon>
    </lineage>
</organism>
<keyword evidence="3" id="KW-1185">Reference proteome</keyword>
<dbReference type="EMBL" id="FMXQ01000004">
    <property type="protein sequence ID" value="SDB31394.1"/>
    <property type="molecule type" value="Genomic_DNA"/>
</dbReference>
<evidence type="ECO:0000313" key="2">
    <source>
        <dbReference type="EMBL" id="SDB31394.1"/>
    </source>
</evidence>
<sequence length="203" mass="21574">MDLHPHTPIPNGHDPGAMPAVARRGAMAALGRDPAARETLRRMVEETPRSLRQIAIEHGVPPGSFHRFVVEQGWIRPPEAPRAAPRRERPAPGDRPLAAGLGDAGAVMGRLVGAVDRQVAMIEQRLAKRDAAVEEKDARILGTLAKTLATLMALERDGGAKPDRAEPPDSGEFRADLLRRIAAWAGQRTEPAGPVGGTDGSAG</sequence>